<proteinExistence type="predicted"/>
<reference evidence="2" key="2">
    <citation type="submission" date="2025-09" db="UniProtKB">
        <authorList>
            <consortium name="Ensembl"/>
        </authorList>
    </citation>
    <scope>IDENTIFICATION</scope>
</reference>
<dbReference type="GO" id="GO:0008157">
    <property type="term" value="F:protein phosphatase 1 binding"/>
    <property type="evidence" value="ECO:0007669"/>
    <property type="project" value="TreeGrafter"/>
</dbReference>
<dbReference type="Ensembl" id="ENSCVAT00000009453.1">
    <property type="protein sequence ID" value="ENSCVAP00000003790.1"/>
    <property type="gene ID" value="ENSCVAG00000005011.1"/>
</dbReference>
<dbReference type="PANTHER" id="PTHR12307:SF15">
    <property type="entry name" value="PROTEIN PHOSPHATASE 1 REGULATORY SUBUNIT 3C"/>
    <property type="match status" value="1"/>
</dbReference>
<dbReference type="PANTHER" id="PTHR12307">
    <property type="entry name" value="PROTEIN PHOSPHATASE 1 REGULATORY SUBUNIT"/>
    <property type="match status" value="1"/>
</dbReference>
<dbReference type="GeneTree" id="ENSGT00940000155648"/>
<dbReference type="InterPro" id="IPR050782">
    <property type="entry name" value="PP1_regulatory_subunit_3"/>
</dbReference>
<dbReference type="STRING" id="28743.ENSCVAP00000003790"/>
<reference evidence="2" key="1">
    <citation type="submission" date="2025-08" db="UniProtKB">
        <authorList>
            <consortium name="Ensembl"/>
        </authorList>
    </citation>
    <scope>IDENTIFICATION</scope>
</reference>
<dbReference type="InterPro" id="IPR038175">
    <property type="entry name" value="CBM21_dom_sf"/>
</dbReference>
<dbReference type="GO" id="GO:2001069">
    <property type="term" value="F:glycogen binding"/>
    <property type="evidence" value="ECO:0007669"/>
    <property type="project" value="TreeGrafter"/>
</dbReference>
<keyword evidence="3" id="KW-1185">Reference proteome</keyword>
<feature type="domain" description="CBM21" evidence="1">
    <location>
        <begin position="168"/>
        <end position="279"/>
    </location>
</feature>
<protein>
    <submittedName>
        <fullName evidence="2">Protein phosphatase 1 regulatory subunit 3B-B-like</fullName>
    </submittedName>
</protein>
<dbReference type="Gene3D" id="2.60.40.2440">
    <property type="entry name" value="Carbohydrate binding type-21 domain"/>
    <property type="match status" value="1"/>
</dbReference>
<dbReference type="Pfam" id="PF03370">
    <property type="entry name" value="CBM_21"/>
    <property type="match status" value="1"/>
</dbReference>
<dbReference type="PROSITE" id="PS51159">
    <property type="entry name" value="CBM21"/>
    <property type="match status" value="1"/>
</dbReference>
<dbReference type="InterPro" id="IPR005036">
    <property type="entry name" value="CBM21_dom"/>
</dbReference>
<dbReference type="GO" id="GO:0000164">
    <property type="term" value="C:protein phosphatase type 1 complex"/>
    <property type="evidence" value="ECO:0007669"/>
    <property type="project" value="TreeGrafter"/>
</dbReference>
<evidence type="ECO:0000313" key="3">
    <source>
        <dbReference type="Proteomes" id="UP000265020"/>
    </source>
</evidence>
<evidence type="ECO:0000313" key="2">
    <source>
        <dbReference type="Ensembl" id="ENSCVAP00000003790.1"/>
    </source>
</evidence>
<dbReference type="GO" id="GO:0005979">
    <property type="term" value="P:regulation of glycogen biosynthetic process"/>
    <property type="evidence" value="ECO:0007669"/>
    <property type="project" value="TreeGrafter"/>
</dbReference>
<dbReference type="AlphaFoldDB" id="A0A3Q2FI55"/>
<sequence>MLLYKIVKICSRKMSCPRVLLPPPVVKPGKLSGCYDQNQPLYRSLSMAPLKPKQRYCLLTDLPRRISLHSAHLSSSPTSYSVPAMPRSCLRRGGSRMYKKQVVFADEKGKPLTVEHLFTPEPSSPTPISTTRPSTRNLEVQQNHSNKFHLPKFYLGFPPPTENSDAFVARLQEKCVQMESCRISERILSGLVYVYHSSLKKTVNIRVTFDSWKSHKDITCKFSEHRLCHGLDVDVFTFDVSLPQNINQNERIEFLFTFSPGHGSTLHCDDNFGLQYNVLQENAGSWAGNDYTRNFYPFLSKYKPAVSLQLASYLQNCDDLKYLRSHLLSSRSFSGQLC</sequence>
<evidence type="ECO:0000259" key="1">
    <source>
        <dbReference type="PROSITE" id="PS51159"/>
    </source>
</evidence>
<accession>A0A3Q2FI55</accession>
<dbReference type="Proteomes" id="UP000265020">
    <property type="component" value="Unassembled WGS sequence"/>
</dbReference>
<name>A0A3Q2FI55_CYPVA</name>
<organism evidence="2 3">
    <name type="scientific">Cyprinodon variegatus</name>
    <name type="common">Sheepshead minnow</name>
    <dbReference type="NCBI Taxonomy" id="28743"/>
    <lineage>
        <taxon>Eukaryota</taxon>
        <taxon>Metazoa</taxon>
        <taxon>Chordata</taxon>
        <taxon>Craniata</taxon>
        <taxon>Vertebrata</taxon>
        <taxon>Euteleostomi</taxon>
        <taxon>Actinopterygii</taxon>
        <taxon>Neopterygii</taxon>
        <taxon>Teleostei</taxon>
        <taxon>Neoteleostei</taxon>
        <taxon>Acanthomorphata</taxon>
        <taxon>Ovalentaria</taxon>
        <taxon>Atherinomorphae</taxon>
        <taxon>Cyprinodontiformes</taxon>
        <taxon>Cyprinodontidae</taxon>
        <taxon>Cyprinodon</taxon>
    </lineage>
</organism>